<evidence type="ECO:0000256" key="1">
    <source>
        <dbReference type="SAM" id="Phobius"/>
    </source>
</evidence>
<comment type="caution">
    <text evidence="2">The sequence shown here is derived from an EMBL/GenBank/DDBJ whole genome shotgun (WGS) entry which is preliminary data.</text>
</comment>
<dbReference type="Proteomes" id="UP000186341">
    <property type="component" value="Unassembled WGS sequence"/>
</dbReference>
<dbReference type="GeneID" id="82202773"/>
<evidence type="ECO:0000313" key="2">
    <source>
        <dbReference type="EMBL" id="OLU39841.1"/>
    </source>
</evidence>
<feature type="transmembrane region" description="Helical" evidence="1">
    <location>
        <begin position="373"/>
        <end position="394"/>
    </location>
</feature>
<dbReference type="AlphaFoldDB" id="A0A1U7NG41"/>
<feature type="transmembrane region" description="Helical" evidence="1">
    <location>
        <begin position="117"/>
        <end position="145"/>
    </location>
</feature>
<dbReference type="EMBL" id="MPJW01000124">
    <property type="protein sequence ID" value="OLU39841.1"/>
    <property type="molecule type" value="Genomic_DNA"/>
</dbReference>
<evidence type="ECO:0000313" key="3">
    <source>
        <dbReference type="Proteomes" id="UP000186341"/>
    </source>
</evidence>
<feature type="transmembrane region" description="Helical" evidence="1">
    <location>
        <begin position="341"/>
        <end position="361"/>
    </location>
</feature>
<feature type="transmembrane region" description="Helical" evidence="1">
    <location>
        <begin position="6"/>
        <end position="22"/>
    </location>
</feature>
<accession>A0A1U7NG41</accession>
<feature type="transmembrane region" description="Helical" evidence="1">
    <location>
        <begin position="428"/>
        <end position="447"/>
    </location>
</feature>
<name>A0A1U7NG41_9FIRM</name>
<proteinExistence type="predicted"/>
<feature type="transmembrane region" description="Helical" evidence="1">
    <location>
        <begin position="247"/>
        <end position="264"/>
    </location>
</feature>
<sequence length="452" mass="48063">MSSIIIGILLLLSLVGLIYYAVKGKNLMVGFLVITTLWLVLVLVGNALSPNPLMADLSTIDIIGNVYQAGPEGYAKSILVNIFFGAFFGRVLIETGIASTLIRKVVELGGDKPKITMVLLCFVVLLCFTSMTGIGPVIAIAVIALPIMQALGIPSSISLFGFMGSIMAGILANVTNFKQYQGILDGMAAGRFADTAYDFQMYFPFGALAAGVAFVICMVVCCMALTRHEKSHAWAAVTPNAQPQADAPVISWISVILPILLVVVCKLQVIPAFFVSALFALLTCGKLKNGYDKISQLISKLFTDGSVDVAPMIGFLLTLAMFNNVAVFAGPYFEAVIGGIFPHNALGLTLLMAVLIPAGFFRGPTNLVGCGTAVAVVILGAAADLPVTFLYPLFAVTTIVPQHLDITQSWVAWGLGYTKVSSKGFMKYTIPVGWVIGVILLVMNYFMNGMAV</sequence>
<reference evidence="2 3" key="1">
    <citation type="submission" date="2016-11" db="EMBL/GenBank/DDBJ databases">
        <title>Description of two novel members of the family Erysipelotrichaceae: Ileibacterium lipovorans gen. nov., sp. nov. and Dubosiella newyorkensis, gen. nov., sp. nov.</title>
        <authorList>
            <person name="Cox L.M."/>
            <person name="Sohn J."/>
            <person name="Tyrrell K.L."/>
            <person name="Citron D.M."/>
            <person name="Lawson P.A."/>
            <person name="Patel N.B."/>
            <person name="Iizumi T."/>
            <person name="Perez-Perez G.I."/>
            <person name="Goldstein E.J."/>
            <person name="Blaser M.J."/>
        </authorList>
    </citation>
    <scope>NUCLEOTIDE SEQUENCE [LARGE SCALE GENOMIC DNA]</scope>
    <source>
        <strain evidence="2 3">NYU-BL-A3</strain>
    </source>
</reference>
<feature type="transmembrane region" description="Helical" evidence="1">
    <location>
        <begin position="309"/>
        <end position="329"/>
    </location>
</feature>
<keyword evidence="1" id="KW-0472">Membrane</keyword>
<protein>
    <submittedName>
        <fullName evidence="2">Citrate transporter</fullName>
    </submittedName>
</protein>
<dbReference type="OrthoDB" id="1661999at2"/>
<feature type="transmembrane region" description="Helical" evidence="1">
    <location>
        <begin position="29"/>
        <end position="48"/>
    </location>
</feature>
<feature type="transmembrane region" description="Helical" evidence="1">
    <location>
        <begin position="157"/>
        <end position="177"/>
    </location>
</feature>
<organism evidence="2 3">
    <name type="scientific">Ileibacterium valens</name>
    <dbReference type="NCBI Taxonomy" id="1862668"/>
    <lineage>
        <taxon>Bacteria</taxon>
        <taxon>Bacillati</taxon>
        <taxon>Bacillota</taxon>
        <taxon>Erysipelotrichia</taxon>
        <taxon>Erysipelotrichales</taxon>
        <taxon>Erysipelotrichaceae</taxon>
        <taxon>Ileibacterium</taxon>
    </lineage>
</organism>
<gene>
    <name evidence="2" type="ORF">BO222_06080</name>
</gene>
<keyword evidence="1" id="KW-0812">Transmembrane</keyword>
<keyword evidence="3" id="KW-1185">Reference proteome</keyword>
<feature type="transmembrane region" description="Helical" evidence="1">
    <location>
        <begin position="201"/>
        <end position="226"/>
    </location>
</feature>
<feature type="transmembrane region" description="Helical" evidence="1">
    <location>
        <begin position="270"/>
        <end position="288"/>
    </location>
</feature>
<keyword evidence="1" id="KW-1133">Transmembrane helix</keyword>
<dbReference type="RefSeq" id="WP_075819320.1">
    <property type="nucleotide sequence ID" value="NZ_CAJUTZ010000058.1"/>
</dbReference>